<dbReference type="InterPro" id="IPR002018">
    <property type="entry name" value="CarbesteraseB"/>
</dbReference>
<feature type="chain" id="PRO_5011828857" description="Carboxylic ester hydrolase" evidence="3">
    <location>
        <begin position="29"/>
        <end position="519"/>
    </location>
</feature>
<dbReference type="InterPro" id="IPR019826">
    <property type="entry name" value="Carboxylesterase_B_AS"/>
</dbReference>
<comment type="similarity">
    <text evidence="1 3">Belongs to the type-B carboxylesterase/lipase family.</text>
</comment>
<dbReference type="SUPFAM" id="SSF53474">
    <property type="entry name" value="alpha/beta-Hydrolases"/>
    <property type="match status" value="1"/>
</dbReference>
<keyword evidence="7" id="KW-1185">Reference proteome</keyword>
<dbReference type="GO" id="GO:0016787">
    <property type="term" value="F:hydrolase activity"/>
    <property type="evidence" value="ECO:0007669"/>
    <property type="project" value="UniProtKB-KW"/>
</dbReference>
<evidence type="ECO:0000256" key="3">
    <source>
        <dbReference type="RuleBase" id="RU361235"/>
    </source>
</evidence>
<feature type="region of interest" description="Disordered" evidence="4">
    <location>
        <begin position="82"/>
        <end position="106"/>
    </location>
</feature>
<proteinExistence type="inferred from homology"/>
<dbReference type="Proteomes" id="UP000194873">
    <property type="component" value="Unassembled WGS sequence"/>
</dbReference>
<evidence type="ECO:0000256" key="4">
    <source>
        <dbReference type="SAM" id="MobiDB-lite"/>
    </source>
</evidence>
<dbReference type="PANTHER" id="PTHR11559">
    <property type="entry name" value="CARBOXYLESTERASE"/>
    <property type="match status" value="1"/>
</dbReference>
<evidence type="ECO:0000313" key="7">
    <source>
        <dbReference type="Proteomes" id="UP000194873"/>
    </source>
</evidence>
<sequence length="519" mass="55725">MRLQKINLLSRSSLLLTSLLLTSTLGFRQPCAAQAVATAPTATAPVVRTHAGQLQGAREGNMVVFRSVAYAEAPIGAQRFRPPQPLKPWQGVRPATAPGPRAAQVSNGKLQGQEDCLMLNVWAPASATPKAKKAVVVWVHGGAFTGGTGSDFGGGNFAEHDDIVTVSINYRLGSLGFLYLGSALGPAYQNSGNCGVLDAVAALQWVHQNISAFGGDPARVTVMGESAGAKLVSAILVTPAAQGLFQQAILESGSVQCVRDTATAATVTRRLLQELHLAPNQAKQLLTLPTATLMQAQAKITDGPTGLQLFGPVLDGKVITTAPLTYLSRPNRTPLRVLLGTNRDEAGAFINSWSTLAHPNPEVLTALFGKSNGYVWQAYTNRSQAQPAEQAWQSTLTDYLYRLATYRLAQTLVAAKQPVWLYRFDYQPSPTQPPVHARELAYAWNSLPNELASNVQNQRLATEMHQQWVSFIKTGKPEANWPAYTAASRNVMIFDSVSRAAPLPAPYEDPAFPVQGLVL</sequence>
<feature type="domain" description="Carboxylesterase type B" evidence="5">
    <location>
        <begin position="44"/>
        <end position="495"/>
    </location>
</feature>
<name>A0A243W717_9BACT</name>
<accession>A0A243W717</accession>
<evidence type="ECO:0000256" key="2">
    <source>
        <dbReference type="ARBA" id="ARBA00022801"/>
    </source>
</evidence>
<dbReference type="PROSITE" id="PS00122">
    <property type="entry name" value="CARBOXYLESTERASE_B_1"/>
    <property type="match status" value="1"/>
</dbReference>
<dbReference type="AlphaFoldDB" id="A0A243W717"/>
<evidence type="ECO:0000259" key="5">
    <source>
        <dbReference type="Pfam" id="PF00135"/>
    </source>
</evidence>
<gene>
    <name evidence="6" type="ORF">BXP70_23660</name>
</gene>
<dbReference type="Pfam" id="PF00135">
    <property type="entry name" value="COesterase"/>
    <property type="match status" value="1"/>
</dbReference>
<feature type="signal peptide" evidence="3">
    <location>
        <begin position="1"/>
        <end position="28"/>
    </location>
</feature>
<dbReference type="InterPro" id="IPR029058">
    <property type="entry name" value="AB_hydrolase_fold"/>
</dbReference>
<dbReference type="Gene3D" id="3.40.50.1820">
    <property type="entry name" value="alpha/beta hydrolase"/>
    <property type="match status" value="1"/>
</dbReference>
<dbReference type="OrthoDB" id="9775851at2"/>
<dbReference type="InterPro" id="IPR050309">
    <property type="entry name" value="Type-B_Carboxylest/Lipase"/>
</dbReference>
<comment type="caution">
    <text evidence="6">The sequence shown here is derived from an EMBL/GenBank/DDBJ whole genome shotgun (WGS) entry which is preliminary data.</text>
</comment>
<reference evidence="6 7" key="1">
    <citation type="submission" date="2017-01" db="EMBL/GenBank/DDBJ databases">
        <title>A new Hymenobacter.</title>
        <authorList>
            <person name="Liang Y."/>
            <person name="Feng F."/>
        </authorList>
    </citation>
    <scope>NUCLEOTIDE SEQUENCE [LARGE SCALE GENOMIC DNA]</scope>
    <source>
        <strain evidence="6">MIMBbqt21</strain>
    </source>
</reference>
<dbReference type="RefSeq" id="WP_086596593.1">
    <property type="nucleotide sequence ID" value="NZ_MTSE01000021.1"/>
</dbReference>
<protein>
    <recommendedName>
        <fullName evidence="3">Carboxylic ester hydrolase</fullName>
        <ecNumber evidence="3">3.1.1.-</ecNumber>
    </recommendedName>
</protein>
<evidence type="ECO:0000256" key="1">
    <source>
        <dbReference type="ARBA" id="ARBA00005964"/>
    </source>
</evidence>
<keyword evidence="2 3" id="KW-0378">Hydrolase</keyword>
<evidence type="ECO:0000313" key="6">
    <source>
        <dbReference type="EMBL" id="OUJ70555.1"/>
    </source>
</evidence>
<keyword evidence="3" id="KW-0732">Signal</keyword>
<organism evidence="6 7">
    <name type="scientific">Hymenobacter crusticola</name>
    <dbReference type="NCBI Taxonomy" id="1770526"/>
    <lineage>
        <taxon>Bacteria</taxon>
        <taxon>Pseudomonadati</taxon>
        <taxon>Bacteroidota</taxon>
        <taxon>Cytophagia</taxon>
        <taxon>Cytophagales</taxon>
        <taxon>Hymenobacteraceae</taxon>
        <taxon>Hymenobacter</taxon>
    </lineage>
</organism>
<dbReference type="EMBL" id="MTSE01000021">
    <property type="protein sequence ID" value="OUJ70555.1"/>
    <property type="molecule type" value="Genomic_DNA"/>
</dbReference>
<dbReference type="EC" id="3.1.1.-" evidence="3"/>